<sequence length="305" mass="35433">MKRNDVILRLALKDKRNIPANYYQRIGGTNLQESREKSNFDIIDNLSETGKIDFDIPQCNLVRANQDFMAVPEAESEKENRTRIISNKNTTEFETLLSPSEHFKSYPIEKVNFVLPNDLQTQCEKYDTSNSTSNEDSDDSVKDPDFQIEERRSIKISDDSETEDNVGNQANFEATPAATSSVSTLYLSLDDTIPDTKKRCRKRVAKPIEWLQNKCKILRNVGSAYVTLKTKVKKDARKIKPPCSERCRLKCKEKFSEADREAVFKEFWELKDINRQRDFINRHMAPIKRKFYITQLTRLLKKGDN</sequence>
<comment type="caution">
    <text evidence="2">The sequence shown here is derived from an EMBL/GenBank/DDBJ whole genome shotgun (WGS) entry which is preliminary data.</text>
</comment>
<dbReference type="Proteomes" id="UP000691718">
    <property type="component" value="Unassembled WGS sequence"/>
</dbReference>
<dbReference type="AlphaFoldDB" id="A0A8S3WSG1"/>
<name>A0A8S3WSG1_PARAO</name>
<keyword evidence="3" id="KW-1185">Reference proteome</keyword>
<dbReference type="OrthoDB" id="7446888at2759"/>
<organism evidence="2 3">
    <name type="scientific">Parnassius apollo</name>
    <name type="common">Apollo butterfly</name>
    <name type="synonym">Papilio apollo</name>
    <dbReference type="NCBI Taxonomy" id="110799"/>
    <lineage>
        <taxon>Eukaryota</taxon>
        <taxon>Metazoa</taxon>
        <taxon>Ecdysozoa</taxon>
        <taxon>Arthropoda</taxon>
        <taxon>Hexapoda</taxon>
        <taxon>Insecta</taxon>
        <taxon>Pterygota</taxon>
        <taxon>Neoptera</taxon>
        <taxon>Endopterygota</taxon>
        <taxon>Lepidoptera</taxon>
        <taxon>Glossata</taxon>
        <taxon>Ditrysia</taxon>
        <taxon>Papilionoidea</taxon>
        <taxon>Papilionidae</taxon>
        <taxon>Parnassiinae</taxon>
        <taxon>Parnassini</taxon>
        <taxon>Parnassius</taxon>
        <taxon>Parnassius</taxon>
    </lineage>
</organism>
<gene>
    <name evidence="2" type="ORF">PAPOLLO_LOCUS9280</name>
</gene>
<feature type="region of interest" description="Disordered" evidence="1">
    <location>
        <begin position="124"/>
        <end position="167"/>
    </location>
</feature>
<protein>
    <submittedName>
        <fullName evidence="2">(apollo) hypothetical protein</fullName>
    </submittedName>
</protein>
<evidence type="ECO:0000313" key="3">
    <source>
        <dbReference type="Proteomes" id="UP000691718"/>
    </source>
</evidence>
<feature type="compositionally biased region" description="Basic and acidic residues" evidence="1">
    <location>
        <begin position="139"/>
        <end position="158"/>
    </location>
</feature>
<dbReference type="PANTHER" id="PTHR10773:SF19">
    <property type="match status" value="1"/>
</dbReference>
<dbReference type="EMBL" id="CAJQZP010000688">
    <property type="protein sequence ID" value="CAG4976630.1"/>
    <property type="molecule type" value="Genomic_DNA"/>
</dbReference>
<dbReference type="PANTHER" id="PTHR10773">
    <property type="entry name" value="DNA-DIRECTED RNA POLYMERASES I, II, AND III SUBUNIT RPABC2"/>
    <property type="match status" value="1"/>
</dbReference>
<evidence type="ECO:0000256" key="1">
    <source>
        <dbReference type="SAM" id="MobiDB-lite"/>
    </source>
</evidence>
<accession>A0A8S3WSG1</accession>
<proteinExistence type="predicted"/>
<reference evidence="2" key="1">
    <citation type="submission" date="2021-04" db="EMBL/GenBank/DDBJ databases">
        <authorList>
            <person name="Tunstrom K."/>
        </authorList>
    </citation>
    <scope>NUCLEOTIDE SEQUENCE</scope>
</reference>
<evidence type="ECO:0000313" key="2">
    <source>
        <dbReference type="EMBL" id="CAG4976630.1"/>
    </source>
</evidence>